<proteinExistence type="predicted"/>
<keyword evidence="1" id="KW-0472">Membrane</keyword>
<dbReference type="Proteomes" id="UP001345963">
    <property type="component" value="Unassembled WGS sequence"/>
</dbReference>
<evidence type="ECO:0008006" key="4">
    <source>
        <dbReference type="Google" id="ProtNLM"/>
    </source>
</evidence>
<accession>A0ABU7A6C0</accession>
<dbReference type="PANTHER" id="PTHR31061:SF34">
    <property type="entry name" value="HEPARAN-ALPHA-GLUCOSAMINIDE N-ACETYLTRANSFERASE"/>
    <property type="match status" value="1"/>
</dbReference>
<keyword evidence="1" id="KW-0812">Transmembrane</keyword>
<keyword evidence="3" id="KW-1185">Reference proteome</keyword>
<sequence>MGSPLLPPIPKLCWKRVHMLVRLHMKLNHHVCSPWTLPEGLTIADLVMPWFVFIIGTSVVLAFSSMQKRGVNRLQLLRKITWRTVVLMMLGFCFLNYSPRDGP</sequence>
<protein>
    <recommendedName>
        <fullName evidence="4">DUF5009 domain-containing protein</fullName>
    </recommendedName>
</protein>
<feature type="transmembrane region" description="Helical" evidence="1">
    <location>
        <begin position="47"/>
        <end position="64"/>
    </location>
</feature>
<feature type="non-terminal residue" evidence="2">
    <location>
        <position position="103"/>
    </location>
</feature>
<dbReference type="PANTHER" id="PTHR31061">
    <property type="entry name" value="LD22376P"/>
    <property type="match status" value="1"/>
</dbReference>
<keyword evidence="1" id="KW-1133">Transmembrane helix</keyword>
<evidence type="ECO:0000313" key="3">
    <source>
        <dbReference type="Proteomes" id="UP001345963"/>
    </source>
</evidence>
<evidence type="ECO:0000256" key="1">
    <source>
        <dbReference type="SAM" id="Phobius"/>
    </source>
</evidence>
<organism evidence="2 3">
    <name type="scientific">Ataeniobius toweri</name>
    <dbReference type="NCBI Taxonomy" id="208326"/>
    <lineage>
        <taxon>Eukaryota</taxon>
        <taxon>Metazoa</taxon>
        <taxon>Chordata</taxon>
        <taxon>Craniata</taxon>
        <taxon>Vertebrata</taxon>
        <taxon>Euteleostomi</taxon>
        <taxon>Actinopterygii</taxon>
        <taxon>Neopterygii</taxon>
        <taxon>Teleostei</taxon>
        <taxon>Neoteleostei</taxon>
        <taxon>Acanthomorphata</taxon>
        <taxon>Ovalentaria</taxon>
        <taxon>Atherinomorphae</taxon>
        <taxon>Cyprinodontiformes</taxon>
        <taxon>Goodeidae</taxon>
        <taxon>Ataeniobius</taxon>
    </lineage>
</organism>
<dbReference type="EMBL" id="JAHUTI010001956">
    <property type="protein sequence ID" value="MED6233184.1"/>
    <property type="molecule type" value="Genomic_DNA"/>
</dbReference>
<evidence type="ECO:0000313" key="2">
    <source>
        <dbReference type="EMBL" id="MED6233184.1"/>
    </source>
</evidence>
<feature type="transmembrane region" description="Helical" evidence="1">
    <location>
        <begin position="76"/>
        <end position="97"/>
    </location>
</feature>
<name>A0ABU7A6C0_9TELE</name>
<reference evidence="2 3" key="1">
    <citation type="submission" date="2021-07" db="EMBL/GenBank/DDBJ databases">
        <authorList>
            <person name="Palmer J.M."/>
        </authorList>
    </citation>
    <scope>NUCLEOTIDE SEQUENCE [LARGE SCALE GENOMIC DNA]</scope>
    <source>
        <strain evidence="2 3">AT_MEX2019</strain>
        <tissue evidence="2">Muscle</tissue>
    </source>
</reference>
<gene>
    <name evidence="2" type="ORF">ATANTOWER_008081</name>
</gene>
<comment type="caution">
    <text evidence="2">The sequence shown here is derived from an EMBL/GenBank/DDBJ whole genome shotgun (WGS) entry which is preliminary data.</text>
</comment>